<accession>A0A1F5ZS69</accession>
<dbReference type="CDD" id="cd08547">
    <property type="entry name" value="Type_II_cohesin"/>
    <property type="match status" value="1"/>
</dbReference>
<gene>
    <name evidence="4" type="ORF">A2875_03220</name>
</gene>
<dbReference type="GO" id="GO:0030246">
    <property type="term" value="F:carbohydrate binding"/>
    <property type="evidence" value="ECO:0007669"/>
    <property type="project" value="InterPro"/>
</dbReference>
<dbReference type="InterPro" id="IPR002102">
    <property type="entry name" value="Cohesin_dom"/>
</dbReference>
<dbReference type="SUPFAM" id="SSF49384">
    <property type="entry name" value="Carbohydrate-binding domain"/>
    <property type="match status" value="1"/>
</dbReference>
<keyword evidence="1" id="KW-0812">Transmembrane</keyword>
<evidence type="ECO:0000256" key="1">
    <source>
        <dbReference type="SAM" id="Phobius"/>
    </source>
</evidence>
<reference evidence="4 5" key="1">
    <citation type="journal article" date="2016" name="Nat. Commun.">
        <title>Thousands of microbial genomes shed light on interconnected biogeochemical processes in an aquifer system.</title>
        <authorList>
            <person name="Anantharaman K."/>
            <person name="Brown C.T."/>
            <person name="Hug L.A."/>
            <person name="Sharon I."/>
            <person name="Castelle C.J."/>
            <person name="Probst A.J."/>
            <person name="Thomas B.C."/>
            <person name="Singh A."/>
            <person name="Wilkins M.J."/>
            <person name="Karaoz U."/>
            <person name="Brodie E.L."/>
            <person name="Williams K.H."/>
            <person name="Hubbard S.S."/>
            <person name="Banfield J.F."/>
        </authorList>
    </citation>
    <scope>NUCLEOTIDE SEQUENCE [LARGE SCALE GENOMIC DNA]</scope>
</reference>
<dbReference type="Gene3D" id="2.60.40.680">
    <property type="match status" value="1"/>
</dbReference>
<feature type="domain" description="Cohesin" evidence="2">
    <location>
        <begin position="45"/>
        <end position="172"/>
    </location>
</feature>
<evidence type="ECO:0000313" key="4">
    <source>
        <dbReference type="EMBL" id="OGG14947.1"/>
    </source>
</evidence>
<dbReference type="AlphaFoldDB" id="A0A1F5ZS69"/>
<proteinExistence type="predicted"/>
<name>A0A1F5ZS69_9BACT</name>
<dbReference type="EMBL" id="MFJJ01000010">
    <property type="protein sequence ID" value="OGG14947.1"/>
    <property type="molecule type" value="Genomic_DNA"/>
</dbReference>
<evidence type="ECO:0000259" key="2">
    <source>
        <dbReference type="Pfam" id="PF00963"/>
    </source>
</evidence>
<dbReference type="Proteomes" id="UP000177416">
    <property type="component" value="Unassembled WGS sequence"/>
</dbReference>
<dbReference type="Pfam" id="PF19077">
    <property type="entry name" value="Big_13"/>
    <property type="match status" value="1"/>
</dbReference>
<evidence type="ECO:0000313" key="5">
    <source>
        <dbReference type="Proteomes" id="UP000177416"/>
    </source>
</evidence>
<feature type="transmembrane region" description="Helical" evidence="1">
    <location>
        <begin position="307"/>
        <end position="326"/>
    </location>
</feature>
<sequence length="328" mass="33303">MKKLLLMVSILVVMVAIPVTIYLVSQRQELRKKAAPATTLAFSPASTAKAVGSEFSMEVHINTGDNQVIATELHIAFDPEKLEAITLTNGALFPNVLTSGLVEAGTASITVGAPSNAQPVHGQGTVAVVRFKALAPTSTPITVSFASTTLVSGLGEGSTNVLTGTTPGKITITGASTDRTGPAATPSASLSLNDEIDASLSAEASASAVLDITTPTASSAAQRDRPTIKGKAAPGSKVTLTIYSTPSTVIVTADANGNWVYTPQTPLEPGPHTIVATAGDGSDTATESFVVATDSGVPVSGSAEPTILVITLALILISFGIVYGKLSY</sequence>
<evidence type="ECO:0000259" key="3">
    <source>
        <dbReference type="Pfam" id="PF19077"/>
    </source>
</evidence>
<dbReference type="GO" id="GO:0000272">
    <property type="term" value="P:polysaccharide catabolic process"/>
    <property type="evidence" value="ECO:0007669"/>
    <property type="project" value="InterPro"/>
</dbReference>
<evidence type="ECO:0008006" key="6">
    <source>
        <dbReference type="Google" id="ProtNLM"/>
    </source>
</evidence>
<dbReference type="Gene3D" id="2.60.40.10">
    <property type="entry name" value="Immunoglobulins"/>
    <property type="match status" value="1"/>
</dbReference>
<feature type="domain" description="Bacterial Ig-like" evidence="3">
    <location>
        <begin position="222"/>
        <end position="281"/>
    </location>
</feature>
<keyword evidence="1" id="KW-0472">Membrane</keyword>
<dbReference type="Pfam" id="PF00963">
    <property type="entry name" value="Cohesin"/>
    <property type="match status" value="1"/>
</dbReference>
<dbReference type="InterPro" id="IPR044016">
    <property type="entry name" value="Big_13"/>
</dbReference>
<keyword evidence="1" id="KW-1133">Transmembrane helix</keyword>
<protein>
    <recommendedName>
        <fullName evidence="6">Cohesin domain-containing protein</fullName>
    </recommendedName>
</protein>
<dbReference type="InterPro" id="IPR008965">
    <property type="entry name" value="CBM2/CBM3_carb-bd_dom_sf"/>
</dbReference>
<organism evidence="4 5">
    <name type="scientific">Candidatus Gottesmanbacteria bacterium RIFCSPHIGHO2_01_FULL_46_14</name>
    <dbReference type="NCBI Taxonomy" id="1798380"/>
    <lineage>
        <taxon>Bacteria</taxon>
        <taxon>Candidatus Gottesmaniibacteriota</taxon>
    </lineage>
</organism>
<comment type="caution">
    <text evidence="4">The sequence shown here is derived from an EMBL/GenBank/DDBJ whole genome shotgun (WGS) entry which is preliminary data.</text>
</comment>
<dbReference type="InterPro" id="IPR013783">
    <property type="entry name" value="Ig-like_fold"/>
</dbReference>
<feature type="transmembrane region" description="Helical" evidence="1">
    <location>
        <begin position="6"/>
        <end position="24"/>
    </location>
</feature>